<evidence type="ECO:0000313" key="1">
    <source>
        <dbReference type="EMBL" id="JAH81289.1"/>
    </source>
</evidence>
<dbReference type="EMBL" id="GBXM01027288">
    <property type="protein sequence ID" value="JAH81289.1"/>
    <property type="molecule type" value="Transcribed_RNA"/>
</dbReference>
<protein>
    <submittedName>
        <fullName evidence="1">Uncharacterized protein</fullName>
    </submittedName>
</protein>
<organism evidence="1">
    <name type="scientific">Anguilla anguilla</name>
    <name type="common">European freshwater eel</name>
    <name type="synonym">Muraena anguilla</name>
    <dbReference type="NCBI Taxonomy" id="7936"/>
    <lineage>
        <taxon>Eukaryota</taxon>
        <taxon>Metazoa</taxon>
        <taxon>Chordata</taxon>
        <taxon>Craniata</taxon>
        <taxon>Vertebrata</taxon>
        <taxon>Euteleostomi</taxon>
        <taxon>Actinopterygii</taxon>
        <taxon>Neopterygii</taxon>
        <taxon>Teleostei</taxon>
        <taxon>Anguilliformes</taxon>
        <taxon>Anguillidae</taxon>
        <taxon>Anguilla</taxon>
    </lineage>
</organism>
<proteinExistence type="predicted"/>
<sequence length="39" mass="4186">MCTAPPPGCVLNSVHLVPLPTRSCRWSISWLGPIAVKVV</sequence>
<accession>A0A0E9VT77</accession>
<reference evidence="1" key="2">
    <citation type="journal article" date="2015" name="Fish Shellfish Immunol.">
        <title>Early steps in the European eel (Anguilla anguilla)-Vibrio vulnificus interaction in the gills: Role of the RtxA13 toxin.</title>
        <authorList>
            <person name="Callol A."/>
            <person name="Pajuelo D."/>
            <person name="Ebbesson L."/>
            <person name="Teles M."/>
            <person name="MacKenzie S."/>
            <person name="Amaro C."/>
        </authorList>
    </citation>
    <scope>NUCLEOTIDE SEQUENCE</scope>
</reference>
<name>A0A0E9VT77_ANGAN</name>
<dbReference type="AlphaFoldDB" id="A0A0E9VT77"/>
<reference evidence="1" key="1">
    <citation type="submission" date="2014-11" db="EMBL/GenBank/DDBJ databases">
        <authorList>
            <person name="Amaro Gonzalez C."/>
        </authorList>
    </citation>
    <scope>NUCLEOTIDE SEQUENCE</scope>
</reference>